<dbReference type="SUPFAM" id="SSF54909">
    <property type="entry name" value="Dimeric alpha+beta barrel"/>
    <property type="match status" value="1"/>
</dbReference>
<reference evidence="2" key="2">
    <citation type="submission" date="2023-06" db="EMBL/GenBank/DDBJ databases">
        <authorList>
            <consortium name="Lawrence Berkeley National Laboratory"/>
            <person name="Haridas S."/>
            <person name="Hensen N."/>
            <person name="Bonometti L."/>
            <person name="Westerberg I."/>
            <person name="Brannstrom I.O."/>
            <person name="Guillou S."/>
            <person name="Cros-Aarteil S."/>
            <person name="Calhoun S."/>
            <person name="Kuo A."/>
            <person name="Mondo S."/>
            <person name="Pangilinan J."/>
            <person name="Riley R."/>
            <person name="Labutti K."/>
            <person name="Andreopoulos B."/>
            <person name="Lipzen A."/>
            <person name="Chen C."/>
            <person name="Yanf M."/>
            <person name="Daum C."/>
            <person name="Ng V."/>
            <person name="Clum A."/>
            <person name="Steindorff A."/>
            <person name="Ohm R."/>
            <person name="Martin F."/>
            <person name="Silar P."/>
            <person name="Natvig D."/>
            <person name="Lalanne C."/>
            <person name="Gautier V."/>
            <person name="Ament-Velasquez S.L."/>
            <person name="Kruys A."/>
            <person name="Hutchinson M.I."/>
            <person name="Powell A.J."/>
            <person name="Barry K."/>
            <person name="Miller A.N."/>
            <person name="Grigoriev I.V."/>
            <person name="Debuchy R."/>
            <person name="Gladieux P."/>
            <person name="Thoren M.H."/>
            <person name="Johannesson H."/>
        </authorList>
    </citation>
    <scope>NUCLEOTIDE SEQUENCE</scope>
    <source>
        <strain evidence="2">SMH4131-1</strain>
    </source>
</reference>
<dbReference type="AlphaFoldDB" id="A0AAE0J543"/>
<evidence type="ECO:0000313" key="3">
    <source>
        <dbReference type="Proteomes" id="UP001286456"/>
    </source>
</evidence>
<protein>
    <recommendedName>
        <fullName evidence="1">Stress-response A/B barrel domain-containing protein</fullName>
    </recommendedName>
</protein>
<reference evidence="2" key="1">
    <citation type="journal article" date="2023" name="Mol. Phylogenet. Evol.">
        <title>Genome-scale phylogeny and comparative genomics of the fungal order Sordariales.</title>
        <authorList>
            <person name="Hensen N."/>
            <person name="Bonometti L."/>
            <person name="Westerberg I."/>
            <person name="Brannstrom I.O."/>
            <person name="Guillou S."/>
            <person name="Cros-Aarteil S."/>
            <person name="Calhoun S."/>
            <person name="Haridas S."/>
            <person name="Kuo A."/>
            <person name="Mondo S."/>
            <person name="Pangilinan J."/>
            <person name="Riley R."/>
            <person name="LaButti K."/>
            <person name="Andreopoulos B."/>
            <person name="Lipzen A."/>
            <person name="Chen C."/>
            <person name="Yan M."/>
            <person name="Daum C."/>
            <person name="Ng V."/>
            <person name="Clum A."/>
            <person name="Steindorff A."/>
            <person name="Ohm R.A."/>
            <person name="Martin F."/>
            <person name="Silar P."/>
            <person name="Natvig D.O."/>
            <person name="Lalanne C."/>
            <person name="Gautier V."/>
            <person name="Ament-Velasquez S.L."/>
            <person name="Kruys A."/>
            <person name="Hutchinson M.I."/>
            <person name="Powell A.J."/>
            <person name="Barry K."/>
            <person name="Miller A.N."/>
            <person name="Grigoriev I.V."/>
            <person name="Debuchy R."/>
            <person name="Gladieux P."/>
            <person name="Hiltunen Thoren M."/>
            <person name="Johannesson H."/>
        </authorList>
    </citation>
    <scope>NUCLEOTIDE SEQUENCE</scope>
    <source>
        <strain evidence="2">SMH4131-1</strain>
    </source>
</reference>
<feature type="domain" description="Stress-response A/B barrel" evidence="1">
    <location>
        <begin position="9"/>
        <end position="107"/>
    </location>
</feature>
<sequence>MTVSTTSRVHRTTMFKVPDPENQQKLLEAYQVLKSEQTKGGKPYILQVRAGVVGSDPRSNGYTVIAETDFASLDDMNYYDSECAAHANLKKTASTLGIAGPPLAVYFEE</sequence>
<dbReference type="SMART" id="SM00886">
    <property type="entry name" value="Dabb"/>
    <property type="match status" value="1"/>
</dbReference>
<dbReference type="PROSITE" id="PS51502">
    <property type="entry name" value="S_R_A_B_BARREL"/>
    <property type="match status" value="1"/>
</dbReference>
<evidence type="ECO:0000259" key="1">
    <source>
        <dbReference type="PROSITE" id="PS51502"/>
    </source>
</evidence>
<accession>A0AAE0J543</accession>
<dbReference type="EMBL" id="JAUEPO010000001">
    <property type="protein sequence ID" value="KAK3336396.1"/>
    <property type="molecule type" value="Genomic_DNA"/>
</dbReference>
<name>A0AAE0J543_9PEZI</name>
<dbReference type="Gene3D" id="3.30.70.100">
    <property type="match status" value="1"/>
</dbReference>
<dbReference type="InterPro" id="IPR013097">
    <property type="entry name" value="Dabb"/>
</dbReference>
<dbReference type="Pfam" id="PF07876">
    <property type="entry name" value="Dabb"/>
    <property type="match status" value="1"/>
</dbReference>
<gene>
    <name evidence="2" type="ORF">B0T19DRAFT_37649</name>
</gene>
<evidence type="ECO:0000313" key="2">
    <source>
        <dbReference type="EMBL" id="KAK3336396.1"/>
    </source>
</evidence>
<dbReference type="InterPro" id="IPR011008">
    <property type="entry name" value="Dimeric_a/b-barrel"/>
</dbReference>
<keyword evidence="3" id="KW-1185">Reference proteome</keyword>
<organism evidence="2 3">
    <name type="scientific">Cercophora scortea</name>
    <dbReference type="NCBI Taxonomy" id="314031"/>
    <lineage>
        <taxon>Eukaryota</taxon>
        <taxon>Fungi</taxon>
        <taxon>Dikarya</taxon>
        <taxon>Ascomycota</taxon>
        <taxon>Pezizomycotina</taxon>
        <taxon>Sordariomycetes</taxon>
        <taxon>Sordariomycetidae</taxon>
        <taxon>Sordariales</taxon>
        <taxon>Lasiosphaeriaceae</taxon>
        <taxon>Cercophora</taxon>
    </lineage>
</organism>
<proteinExistence type="predicted"/>
<dbReference type="Proteomes" id="UP001286456">
    <property type="component" value="Unassembled WGS sequence"/>
</dbReference>
<comment type="caution">
    <text evidence="2">The sequence shown here is derived from an EMBL/GenBank/DDBJ whole genome shotgun (WGS) entry which is preliminary data.</text>
</comment>